<name>A0ABW8TS24_9CLOT</name>
<evidence type="ECO:0008006" key="4">
    <source>
        <dbReference type="Google" id="ProtNLM"/>
    </source>
</evidence>
<comment type="caution">
    <text evidence="2">The sequence shown here is derived from an EMBL/GenBank/DDBJ whole genome shotgun (WGS) entry which is preliminary data.</text>
</comment>
<feature type="signal peptide" evidence="1">
    <location>
        <begin position="1"/>
        <end position="28"/>
    </location>
</feature>
<keyword evidence="3" id="KW-1185">Reference proteome</keyword>
<evidence type="ECO:0000313" key="3">
    <source>
        <dbReference type="Proteomes" id="UP001623661"/>
    </source>
</evidence>
<dbReference type="RefSeq" id="WP_406764604.1">
    <property type="nucleotide sequence ID" value="NZ_JBJHZY010000001.1"/>
</dbReference>
<dbReference type="PROSITE" id="PS51257">
    <property type="entry name" value="PROKAR_LIPOPROTEIN"/>
    <property type="match status" value="1"/>
</dbReference>
<dbReference type="Proteomes" id="UP001623661">
    <property type="component" value="Unassembled WGS sequence"/>
</dbReference>
<evidence type="ECO:0000313" key="2">
    <source>
        <dbReference type="EMBL" id="MFL0268021.1"/>
    </source>
</evidence>
<reference evidence="2 3" key="1">
    <citation type="submission" date="2024-11" db="EMBL/GenBank/DDBJ databases">
        <authorList>
            <person name="Heng Y.C."/>
            <person name="Lim A.C.H."/>
            <person name="Lee J.K.Y."/>
            <person name="Kittelmann S."/>
        </authorList>
    </citation>
    <scope>NUCLEOTIDE SEQUENCE [LARGE SCALE GENOMIC DNA]</scope>
    <source>
        <strain evidence="2 3">WILCCON 0202</strain>
    </source>
</reference>
<evidence type="ECO:0000256" key="1">
    <source>
        <dbReference type="SAM" id="SignalP"/>
    </source>
</evidence>
<proteinExistence type="predicted"/>
<keyword evidence="1" id="KW-0732">Signal</keyword>
<gene>
    <name evidence="2" type="ORF">ACJDUH_07895</name>
</gene>
<sequence length="220" mass="24788">MNKKKIILGATTLVIAIFIVGCSNGSNHANSSYTSTVNTKKQEIKIDTFKQTVDTSNQTVDGLTLSVNAKIGVVKGDRTKDNVAHDNGEYIANGSDIVKAADYKSIIVDIDIKNDRDNAADLRYLNGALQDGYKTNSTITVDGYNIQIQAKTSGKYEFKFLVRKDIITENLNLYYLWIKNKDEYQKLIQNASMMNPTIHYMAKDNRDIFEYIRLSCYINN</sequence>
<accession>A0ABW8TS24</accession>
<feature type="chain" id="PRO_5045892108" description="Lipoprotein" evidence="1">
    <location>
        <begin position="29"/>
        <end position="220"/>
    </location>
</feature>
<dbReference type="EMBL" id="JBJHZY010000001">
    <property type="protein sequence ID" value="MFL0268021.1"/>
    <property type="molecule type" value="Genomic_DNA"/>
</dbReference>
<protein>
    <recommendedName>
        <fullName evidence="4">Lipoprotein</fullName>
    </recommendedName>
</protein>
<organism evidence="2 3">
    <name type="scientific">Candidatus Clostridium radicumherbarum</name>
    <dbReference type="NCBI Taxonomy" id="3381662"/>
    <lineage>
        <taxon>Bacteria</taxon>
        <taxon>Bacillati</taxon>
        <taxon>Bacillota</taxon>
        <taxon>Clostridia</taxon>
        <taxon>Eubacteriales</taxon>
        <taxon>Clostridiaceae</taxon>
        <taxon>Clostridium</taxon>
    </lineage>
</organism>